<keyword evidence="3" id="KW-0804">Transcription</keyword>
<dbReference type="AlphaFoldDB" id="A0A7I7XI81"/>
<evidence type="ECO:0000256" key="2">
    <source>
        <dbReference type="ARBA" id="ARBA00023125"/>
    </source>
</evidence>
<dbReference type="SUPFAM" id="SSF46689">
    <property type="entry name" value="Homeodomain-like"/>
    <property type="match status" value="1"/>
</dbReference>
<dbReference type="PROSITE" id="PS50977">
    <property type="entry name" value="HTH_TETR_2"/>
    <property type="match status" value="1"/>
</dbReference>
<evidence type="ECO:0000256" key="1">
    <source>
        <dbReference type="ARBA" id="ARBA00023015"/>
    </source>
</evidence>
<keyword evidence="1" id="KW-0805">Transcription regulation</keyword>
<evidence type="ECO:0000256" key="3">
    <source>
        <dbReference type="ARBA" id="ARBA00023163"/>
    </source>
</evidence>
<evidence type="ECO:0000313" key="7">
    <source>
        <dbReference type="Proteomes" id="UP000466517"/>
    </source>
</evidence>
<keyword evidence="7" id="KW-1185">Reference proteome</keyword>
<dbReference type="KEGG" id="mmag:MMAD_32110"/>
<accession>A0A7I7XI81</accession>
<dbReference type="Proteomes" id="UP000466517">
    <property type="component" value="Chromosome"/>
</dbReference>
<feature type="domain" description="HTH tetR-type" evidence="5">
    <location>
        <begin position="19"/>
        <end position="79"/>
    </location>
</feature>
<evidence type="ECO:0000256" key="4">
    <source>
        <dbReference type="PROSITE-ProRule" id="PRU00335"/>
    </source>
</evidence>
<dbReference type="InterPro" id="IPR001647">
    <property type="entry name" value="HTH_TetR"/>
</dbReference>
<dbReference type="RefSeq" id="WP_163739061.1">
    <property type="nucleotide sequence ID" value="NZ_AP022610.1"/>
</dbReference>
<organism evidence="6 7">
    <name type="scientific">Mycolicibacterium madagascariense</name>
    <dbReference type="NCBI Taxonomy" id="212765"/>
    <lineage>
        <taxon>Bacteria</taxon>
        <taxon>Bacillati</taxon>
        <taxon>Actinomycetota</taxon>
        <taxon>Actinomycetes</taxon>
        <taxon>Mycobacteriales</taxon>
        <taxon>Mycobacteriaceae</taxon>
        <taxon>Mycolicibacterium</taxon>
    </lineage>
</organism>
<protein>
    <submittedName>
        <fullName evidence="6">TetR family transcriptional regulator</fullName>
    </submittedName>
</protein>
<feature type="DNA-binding region" description="H-T-H motif" evidence="4">
    <location>
        <begin position="42"/>
        <end position="61"/>
    </location>
</feature>
<reference evidence="6 7" key="1">
    <citation type="journal article" date="2019" name="Emerg. Microbes Infect.">
        <title>Comprehensive subspecies identification of 175 nontuberculous mycobacteria species based on 7547 genomic profiles.</title>
        <authorList>
            <person name="Matsumoto Y."/>
            <person name="Kinjo T."/>
            <person name="Motooka D."/>
            <person name="Nabeya D."/>
            <person name="Jung N."/>
            <person name="Uechi K."/>
            <person name="Horii T."/>
            <person name="Iida T."/>
            <person name="Fujita J."/>
            <person name="Nakamura S."/>
        </authorList>
    </citation>
    <scope>NUCLEOTIDE SEQUENCE [LARGE SCALE GENOMIC DNA]</scope>
    <source>
        <strain evidence="6 7">JCM 13574</strain>
    </source>
</reference>
<dbReference type="PANTHER" id="PTHR30055">
    <property type="entry name" value="HTH-TYPE TRANSCRIPTIONAL REGULATOR RUTR"/>
    <property type="match status" value="1"/>
</dbReference>
<dbReference type="GO" id="GO:0003700">
    <property type="term" value="F:DNA-binding transcription factor activity"/>
    <property type="evidence" value="ECO:0007669"/>
    <property type="project" value="TreeGrafter"/>
</dbReference>
<evidence type="ECO:0000313" key="6">
    <source>
        <dbReference type="EMBL" id="BBZ28916.1"/>
    </source>
</evidence>
<dbReference type="Pfam" id="PF00440">
    <property type="entry name" value="TetR_N"/>
    <property type="match status" value="1"/>
</dbReference>
<dbReference type="GO" id="GO:0000976">
    <property type="term" value="F:transcription cis-regulatory region binding"/>
    <property type="evidence" value="ECO:0007669"/>
    <property type="project" value="TreeGrafter"/>
</dbReference>
<evidence type="ECO:0000259" key="5">
    <source>
        <dbReference type="PROSITE" id="PS50977"/>
    </source>
</evidence>
<sequence length="217" mass="24120">MTAPSSTAGETGLRERKKRMTRQALIETAEAMFAERGFDAVTVAEIAAAVNIAAKTVFVYFPAKEDLVFHDEDSIRDQLVARISGRAPGQTPLDAVADLLHEMMAASTKGPENELDHLLRTVGDSAVLQARMRLMWERFETAIAVELARESGDHPYSAPPRVAAAQLTMLYRMLASPELLDFIRSKPKSRRRAAFRQWFDEAVQAVGRGIADYARRD</sequence>
<dbReference type="EMBL" id="AP022610">
    <property type="protein sequence ID" value="BBZ28916.1"/>
    <property type="molecule type" value="Genomic_DNA"/>
</dbReference>
<dbReference type="InterPro" id="IPR050109">
    <property type="entry name" value="HTH-type_TetR-like_transc_reg"/>
</dbReference>
<dbReference type="Gene3D" id="1.10.10.60">
    <property type="entry name" value="Homeodomain-like"/>
    <property type="match status" value="1"/>
</dbReference>
<dbReference type="InterPro" id="IPR009057">
    <property type="entry name" value="Homeodomain-like_sf"/>
</dbReference>
<dbReference type="PRINTS" id="PR00455">
    <property type="entry name" value="HTHTETR"/>
</dbReference>
<gene>
    <name evidence="6" type="ORF">MMAD_32110</name>
</gene>
<proteinExistence type="predicted"/>
<name>A0A7I7XI81_9MYCO</name>
<dbReference type="PANTHER" id="PTHR30055:SF234">
    <property type="entry name" value="HTH-TYPE TRANSCRIPTIONAL REGULATOR BETI"/>
    <property type="match status" value="1"/>
</dbReference>
<dbReference type="Gene3D" id="1.10.357.10">
    <property type="entry name" value="Tetracycline Repressor, domain 2"/>
    <property type="match status" value="1"/>
</dbReference>
<keyword evidence="2 4" id="KW-0238">DNA-binding</keyword>